<feature type="region of interest" description="Disordered" evidence="1">
    <location>
        <begin position="295"/>
        <end position="370"/>
    </location>
</feature>
<feature type="region of interest" description="Disordered" evidence="1">
    <location>
        <begin position="1"/>
        <end position="149"/>
    </location>
</feature>
<dbReference type="Proteomes" id="UP000053317">
    <property type="component" value="Unassembled WGS sequence"/>
</dbReference>
<feature type="compositionally biased region" description="Polar residues" evidence="1">
    <location>
        <begin position="1"/>
        <end position="14"/>
    </location>
</feature>
<keyword evidence="3" id="KW-1185">Reference proteome</keyword>
<reference evidence="2 3" key="1">
    <citation type="submission" date="2015-05" db="EMBL/GenBank/DDBJ databases">
        <title>Distinctive expansion of gene families associated with plant cell wall degradation and secondary metabolism in the genomes of grapevine trunk pathogens.</title>
        <authorList>
            <person name="Lawrence D.P."/>
            <person name="Travadon R."/>
            <person name="Rolshausen P.E."/>
            <person name="Baumgartner K."/>
        </authorList>
    </citation>
    <scope>NUCLEOTIDE SEQUENCE [LARGE SCALE GENOMIC DNA]</scope>
    <source>
        <strain evidence="2">UCRPC4</strain>
    </source>
</reference>
<dbReference type="EMBL" id="LCWF01000074">
    <property type="protein sequence ID" value="KKY22690.1"/>
    <property type="molecule type" value="Genomic_DNA"/>
</dbReference>
<evidence type="ECO:0000313" key="2">
    <source>
        <dbReference type="EMBL" id="KKY22690.1"/>
    </source>
</evidence>
<gene>
    <name evidence="2" type="ORF">UCRPC4_g03193</name>
</gene>
<comment type="caution">
    <text evidence="2">The sequence shown here is derived from an EMBL/GenBank/DDBJ whole genome shotgun (WGS) entry which is preliminary data.</text>
</comment>
<sequence>MSEGTQLDQAQASDGGSPPLIVEQNQALGSTEASAPLTPQQDHVQGSDSATPSPVVRQKGPPGQVDHDIADSAGEEERTERSRSTAEIATSERPHRIRKPANIAPYEPTRQFYGENYKAFGDRKPRKKSSGTASSPHATNTTSKPLDDHHQRLVKVGTRCPAAAIRDVLGQSMEQIKQELLATETRLCQASKQTEHYLASVEAKLGKDPELKQHLLAIETKVNQIEAKLGQEPELKQHLLAIETKVDQNSERLEQRLTRVETTLDQIAGLINQIKTGVEPSHDQGFGLGHIENHAEAPELPSPSAASQLSGDQTDSIPANPIKADGNKSSSSNVGGRKRKRVASTGVGESCEGKSGRIETRQLRSRPRKG</sequence>
<feature type="compositionally biased region" description="Polar residues" evidence="1">
    <location>
        <begin position="23"/>
        <end position="52"/>
    </location>
</feature>
<protein>
    <submittedName>
        <fullName evidence="2">Uncharacterized protein</fullName>
    </submittedName>
</protein>
<feature type="compositionally biased region" description="Low complexity" evidence="1">
    <location>
        <begin position="298"/>
        <end position="310"/>
    </location>
</feature>
<proteinExistence type="predicted"/>
<feature type="compositionally biased region" description="Polar residues" evidence="1">
    <location>
        <begin position="130"/>
        <end position="144"/>
    </location>
</feature>
<reference evidence="2 3" key="2">
    <citation type="submission" date="2015-05" db="EMBL/GenBank/DDBJ databases">
        <authorList>
            <person name="Morales-Cruz A."/>
            <person name="Amrine K.C."/>
            <person name="Cantu D."/>
        </authorList>
    </citation>
    <scope>NUCLEOTIDE SEQUENCE [LARGE SCALE GENOMIC DNA]</scope>
    <source>
        <strain evidence="2">UCRPC4</strain>
    </source>
</reference>
<name>A0A0G2H1L1_PHACM</name>
<feature type="compositionally biased region" description="Basic and acidic residues" evidence="1">
    <location>
        <begin position="351"/>
        <end position="362"/>
    </location>
</feature>
<feature type="compositionally biased region" description="Basic and acidic residues" evidence="1">
    <location>
        <begin position="65"/>
        <end position="94"/>
    </location>
</feature>
<dbReference type="AlphaFoldDB" id="A0A0G2H1L1"/>
<organism evidence="2 3">
    <name type="scientific">Phaeomoniella chlamydospora</name>
    <name type="common">Phaeoacremonium chlamydosporum</name>
    <dbReference type="NCBI Taxonomy" id="158046"/>
    <lineage>
        <taxon>Eukaryota</taxon>
        <taxon>Fungi</taxon>
        <taxon>Dikarya</taxon>
        <taxon>Ascomycota</taxon>
        <taxon>Pezizomycotina</taxon>
        <taxon>Eurotiomycetes</taxon>
        <taxon>Chaetothyriomycetidae</taxon>
        <taxon>Phaeomoniellales</taxon>
        <taxon>Phaeomoniellaceae</taxon>
        <taxon>Phaeomoniella</taxon>
    </lineage>
</organism>
<evidence type="ECO:0000313" key="3">
    <source>
        <dbReference type="Proteomes" id="UP000053317"/>
    </source>
</evidence>
<accession>A0A0G2H1L1</accession>
<evidence type="ECO:0000256" key="1">
    <source>
        <dbReference type="SAM" id="MobiDB-lite"/>
    </source>
</evidence>